<evidence type="ECO:0000256" key="4">
    <source>
        <dbReference type="ARBA" id="ARBA00022840"/>
    </source>
</evidence>
<dbReference type="GO" id="GO:0016887">
    <property type="term" value="F:ATP hydrolysis activity"/>
    <property type="evidence" value="ECO:0007669"/>
    <property type="project" value="InterPro"/>
</dbReference>
<dbReference type="Gene3D" id="3.40.50.300">
    <property type="entry name" value="P-loop containing nucleotide triphosphate hydrolases"/>
    <property type="match status" value="1"/>
</dbReference>
<dbReference type="Pfam" id="PF14524">
    <property type="entry name" value="Wzt_C"/>
    <property type="match status" value="1"/>
</dbReference>
<name>A0A316I0E2_9GAMM</name>
<evidence type="ECO:0000256" key="3">
    <source>
        <dbReference type="ARBA" id="ARBA00022741"/>
    </source>
</evidence>
<dbReference type="InterPro" id="IPR003439">
    <property type="entry name" value="ABC_transporter-like_ATP-bd"/>
</dbReference>
<keyword evidence="7" id="KW-1185">Reference proteome</keyword>
<keyword evidence="3" id="KW-0547">Nucleotide-binding</keyword>
<dbReference type="PROSITE" id="PS50893">
    <property type="entry name" value="ABC_TRANSPORTER_2"/>
    <property type="match status" value="1"/>
</dbReference>
<evidence type="ECO:0000313" key="6">
    <source>
        <dbReference type="EMBL" id="PWK85722.1"/>
    </source>
</evidence>
<keyword evidence="2" id="KW-0813">Transport</keyword>
<proteinExistence type="inferred from homology"/>
<dbReference type="CDD" id="cd10147">
    <property type="entry name" value="Wzt_C-like"/>
    <property type="match status" value="1"/>
</dbReference>
<dbReference type="EMBL" id="QGHC01000008">
    <property type="protein sequence ID" value="PWK85722.1"/>
    <property type="molecule type" value="Genomic_DNA"/>
</dbReference>
<dbReference type="Gene3D" id="2.70.50.60">
    <property type="entry name" value="abc- transporter (atp binding component) like domain"/>
    <property type="match status" value="1"/>
</dbReference>
<evidence type="ECO:0000259" key="5">
    <source>
        <dbReference type="PROSITE" id="PS50893"/>
    </source>
</evidence>
<dbReference type="GO" id="GO:0016020">
    <property type="term" value="C:membrane"/>
    <property type="evidence" value="ECO:0007669"/>
    <property type="project" value="InterPro"/>
</dbReference>
<dbReference type="PROSITE" id="PS00211">
    <property type="entry name" value="ABC_TRANSPORTER_1"/>
    <property type="match status" value="1"/>
</dbReference>
<reference evidence="6 7" key="1">
    <citation type="submission" date="2018-05" db="EMBL/GenBank/DDBJ databases">
        <title>Genomic Encyclopedia of Type Strains, Phase IV (KMG-IV): sequencing the most valuable type-strain genomes for metagenomic binning, comparative biology and taxonomic classification.</title>
        <authorList>
            <person name="Goeker M."/>
        </authorList>
    </citation>
    <scope>NUCLEOTIDE SEQUENCE [LARGE SCALE GENOMIC DNA]</scope>
    <source>
        <strain evidence="6 7">DSM 14263</strain>
    </source>
</reference>
<dbReference type="PANTHER" id="PTHR46743">
    <property type="entry name" value="TEICHOIC ACIDS EXPORT ATP-BINDING PROTEIN TAGH"/>
    <property type="match status" value="1"/>
</dbReference>
<dbReference type="InterPro" id="IPR003593">
    <property type="entry name" value="AAA+_ATPase"/>
</dbReference>
<dbReference type="GO" id="GO:0140359">
    <property type="term" value="F:ABC-type transporter activity"/>
    <property type="evidence" value="ECO:0007669"/>
    <property type="project" value="InterPro"/>
</dbReference>
<dbReference type="OrthoDB" id="9778870at2"/>
<comment type="similarity">
    <text evidence="1">Belongs to the ABC transporter superfamily.</text>
</comment>
<dbReference type="SUPFAM" id="SSF52540">
    <property type="entry name" value="P-loop containing nucleoside triphosphate hydrolases"/>
    <property type="match status" value="1"/>
</dbReference>
<feature type="domain" description="ABC transporter" evidence="5">
    <location>
        <begin position="30"/>
        <end position="257"/>
    </location>
</feature>
<dbReference type="GO" id="GO:0005524">
    <property type="term" value="F:ATP binding"/>
    <property type="evidence" value="ECO:0007669"/>
    <property type="project" value="UniProtKB-KW"/>
</dbReference>
<accession>A0A316I0E2</accession>
<dbReference type="InterPro" id="IPR017871">
    <property type="entry name" value="ABC_transporter-like_CS"/>
</dbReference>
<dbReference type="InterPro" id="IPR015860">
    <property type="entry name" value="ABC_transpr_TagH-like"/>
</dbReference>
<evidence type="ECO:0000256" key="1">
    <source>
        <dbReference type="ARBA" id="ARBA00005417"/>
    </source>
</evidence>
<keyword evidence="4 6" id="KW-0067">ATP-binding</keyword>
<dbReference type="InterPro" id="IPR050683">
    <property type="entry name" value="Bact_Polysacc_Export_ATP-bd"/>
</dbReference>
<dbReference type="AlphaFoldDB" id="A0A316I0E2"/>
<evidence type="ECO:0000256" key="2">
    <source>
        <dbReference type="ARBA" id="ARBA00022448"/>
    </source>
</evidence>
<dbReference type="SMART" id="SM00382">
    <property type="entry name" value="AAA"/>
    <property type="match status" value="1"/>
</dbReference>
<dbReference type="CDD" id="cd03220">
    <property type="entry name" value="ABC_KpsT_Wzt"/>
    <property type="match status" value="1"/>
</dbReference>
<dbReference type="PANTHER" id="PTHR46743:SF2">
    <property type="entry name" value="TEICHOIC ACIDS EXPORT ATP-BINDING PROTEIN TAGH"/>
    <property type="match status" value="1"/>
</dbReference>
<organism evidence="6 7">
    <name type="scientific">Fulvimonas soli</name>
    <dbReference type="NCBI Taxonomy" id="155197"/>
    <lineage>
        <taxon>Bacteria</taxon>
        <taxon>Pseudomonadati</taxon>
        <taxon>Pseudomonadota</taxon>
        <taxon>Gammaproteobacteria</taxon>
        <taxon>Lysobacterales</taxon>
        <taxon>Rhodanobacteraceae</taxon>
        <taxon>Fulvimonas</taxon>
    </lineage>
</organism>
<comment type="caution">
    <text evidence="6">The sequence shown here is derived from an EMBL/GenBank/DDBJ whole genome shotgun (WGS) entry which is preliminary data.</text>
</comment>
<dbReference type="Proteomes" id="UP000245812">
    <property type="component" value="Unassembled WGS sequence"/>
</dbReference>
<dbReference type="InterPro" id="IPR029439">
    <property type="entry name" value="Wzt_C"/>
</dbReference>
<dbReference type="RefSeq" id="WP_109723856.1">
    <property type="nucleotide sequence ID" value="NZ_MSZV01000089.1"/>
</dbReference>
<protein>
    <submittedName>
        <fullName evidence="6">Lipopolysaccharide transport system ATP-binding protein</fullName>
    </submittedName>
</protein>
<dbReference type="Pfam" id="PF00005">
    <property type="entry name" value="ABC_tran"/>
    <property type="match status" value="1"/>
</dbReference>
<dbReference type="InterPro" id="IPR027417">
    <property type="entry name" value="P-loop_NTPase"/>
</dbReference>
<gene>
    <name evidence="6" type="ORF">C7456_10817</name>
</gene>
<evidence type="ECO:0000313" key="7">
    <source>
        <dbReference type="Proteomes" id="UP000245812"/>
    </source>
</evidence>
<sequence>MLFDDVAISVRGISKRYEIYAKPVDRLKQMAVSGVHRLVGGRGAHYFREFWALRDIDLEVRRGECVAIIGRNGSGKSTLLQIICGTVRPTSGEVAIEGRVAALLELGSGFNPEFTGIENVYLNASLLGLSRDEVERKMDDILAFADIGDFVHQPVKTYSSGMAVRLAFAVQAQIDPDVLIVDEALAVGDARFQAKCFARLKTLRERGTSILLVTHSTEQVVTHCDRAVLIDRGLKLDEGEPRHIVNRYLDLLYGRIPVEGRGEDPGVKVPNEVTVNSQLQEWDAEFGERSSGCFTERPWYNPYEHRWGDRRAEIMDFAAFVGEQPFPQAVPCGAAFLLYVRYRFLSNIVRPIFGMTLKTKEGLTVYGTNTEMASVEAVPTHGDAGRSGVLMCSFRMNCAPGDYFISLGIASRDVNGEVVPHDRRYDSVHVRVEPIGSSFLGVTDLQAKLEFL</sequence>